<proteinExistence type="predicted"/>
<name>A0A432E133_9FLAO</name>
<evidence type="ECO:0000313" key="1">
    <source>
        <dbReference type="EMBL" id="RTZ50183.1"/>
    </source>
</evidence>
<accession>A0A432E133</accession>
<protein>
    <submittedName>
        <fullName evidence="1">Uncharacterized protein</fullName>
    </submittedName>
</protein>
<dbReference type="AlphaFoldDB" id="A0A432E133"/>
<gene>
    <name evidence="1" type="ORF">EJ377_09535</name>
</gene>
<reference evidence="1 2" key="1">
    <citation type="submission" date="2018-12" db="EMBL/GenBank/DDBJ databases">
        <title>Draft Genome Sequence of Chryseobacterium arthrosphaerae strain ED882-96 Isolated from the Blood of a Patient with Liver Cirrhosis in Taiwan.</title>
        <authorList>
            <person name="Lin J.-N."/>
            <person name="Lai C.-H."/>
            <person name="Yang C.-H."/>
            <person name="Huang Y.-H."/>
        </authorList>
    </citation>
    <scope>NUCLEOTIDE SEQUENCE [LARGE SCALE GENOMIC DNA]</scope>
    <source>
        <strain evidence="1 2">ED882-96</strain>
    </source>
</reference>
<evidence type="ECO:0000313" key="2">
    <source>
        <dbReference type="Proteomes" id="UP000276953"/>
    </source>
</evidence>
<comment type="caution">
    <text evidence="1">The sequence shown here is derived from an EMBL/GenBank/DDBJ whole genome shotgun (WGS) entry which is preliminary data.</text>
</comment>
<dbReference type="EMBL" id="RYFC01000001">
    <property type="protein sequence ID" value="RTZ50183.1"/>
    <property type="molecule type" value="Genomic_DNA"/>
</dbReference>
<sequence>MTANNNSEIIFSSYFVLNDTKKDFGETKFEFEILRNKKPEISTTSGFDISLYCYSMSVPNHEALPP</sequence>
<dbReference type="Proteomes" id="UP000276953">
    <property type="component" value="Unassembled WGS sequence"/>
</dbReference>
<organism evidence="1 2">
    <name type="scientific">Chryseobacterium arthrosphaerae</name>
    <dbReference type="NCBI Taxonomy" id="651561"/>
    <lineage>
        <taxon>Bacteria</taxon>
        <taxon>Pseudomonadati</taxon>
        <taxon>Bacteroidota</taxon>
        <taxon>Flavobacteriia</taxon>
        <taxon>Flavobacteriales</taxon>
        <taxon>Weeksellaceae</taxon>
        <taxon>Chryseobacterium group</taxon>
        <taxon>Chryseobacterium</taxon>
    </lineage>
</organism>